<accession>A0AAW0A150</accession>
<evidence type="ECO:0000313" key="2">
    <source>
        <dbReference type="EMBL" id="KAK6996687.1"/>
    </source>
</evidence>
<sequence>MATPTTPNLVPTIESTTLPTTPANEWADSTHTILEAHKPTTPLYTPGPKVPGSFPYEAGQENGGDALVEAANAAKTYFPGEDQVQKVITNAGQTVKAYLPESVSAFLSSSPTSSSNPNPELSPPRPPFASEDTDTSNLTNISTKAEAGSLPPLPHDSASTLGQVEPQLSTPAAALPPLPPSDSYSKPNTNTELLSTNTEMDKLSTTVHTGAAGSPHPVAPLSPPDTPPAIAGDSSRFVESMTTPPAQMSASPAPLSSSNASASTPADSSSSSTAIPKEGIRAPHNTLNSQRAEASSHSAVAEEKVDKVTLDAGHAPPSPQSSDGAVSPTTGTKKPKLVQRLKEKLHVGHSHASS</sequence>
<name>A0AAW0A150_9AGAR</name>
<reference evidence="2 3" key="1">
    <citation type="journal article" date="2024" name="J Genomics">
        <title>Draft genome sequencing and assembly of Favolaschia claudopus CIRM-BRFM 2984 isolated from oak limbs.</title>
        <authorList>
            <person name="Navarro D."/>
            <person name="Drula E."/>
            <person name="Chaduli D."/>
            <person name="Cazenave R."/>
            <person name="Ahrendt S."/>
            <person name="Wang J."/>
            <person name="Lipzen A."/>
            <person name="Daum C."/>
            <person name="Barry K."/>
            <person name="Grigoriev I.V."/>
            <person name="Favel A."/>
            <person name="Rosso M.N."/>
            <person name="Martin F."/>
        </authorList>
    </citation>
    <scope>NUCLEOTIDE SEQUENCE [LARGE SCALE GENOMIC DNA]</scope>
    <source>
        <strain evidence="2 3">CIRM-BRFM 2984</strain>
    </source>
</reference>
<feature type="compositionally biased region" description="Low complexity" evidence="1">
    <location>
        <begin position="181"/>
        <end position="198"/>
    </location>
</feature>
<dbReference type="EMBL" id="JAWWNJ010000096">
    <property type="protein sequence ID" value="KAK6996687.1"/>
    <property type="molecule type" value="Genomic_DNA"/>
</dbReference>
<feature type="compositionally biased region" description="Polar residues" evidence="1">
    <location>
        <begin position="320"/>
        <end position="332"/>
    </location>
</feature>
<dbReference type="AlphaFoldDB" id="A0AAW0A150"/>
<dbReference type="Proteomes" id="UP001362999">
    <property type="component" value="Unassembled WGS sequence"/>
</dbReference>
<gene>
    <name evidence="2" type="ORF">R3P38DRAFT_2799553</name>
</gene>
<feature type="compositionally biased region" description="Low complexity" evidence="1">
    <location>
        <begin position="108"/>
        <end position="119"/>
    </location>
</feature>
<evidence type="ECO:0000313" key="3">
    <source>
        <dbReference type="Proteomes" id="UP001362999"/>
    </source>
</evidence>
<feature type="compositionally biased region" description="Basic and acidic residues" evidence="1">
    <location>
        <begin position="300"/>
        <end position="309"/>
    </location>
</feature>
<feature type="region of interest" description="Disordered" evidence="1">
    <location>
        <begin position="1"/>
        <end position="24"/>
    </location>
</feature>
<keyword evidence="3" id="KW-1185">Reference proteome</keyword>
<protein>
    <submittedName>
        <fullName evidence="2">Uncharacterized protein</fullName>
    </submittedName>
</protein>
<feature type="compositionally biased region" description="Low complexity" evidence="1">
    <location>
        <begin position="242"/>
        <end position="276"/>
    </location>
</feature>
<organism evidence="2 3">
    <name type="scientific">Favolaschia claudopus</name>
    <dbReference type="NCBI Taxonomy" id="2862362"/>
    <lineage>
        <taxon>Eukaryota</taxon>
        <taxon>Fungi</taxon>
        <taxon>Dikarya</taxon>
        <taxon>Basidiomycota</taxon>
        <taxon>Agaricomycotina</taxon>
        <taxon>Agaricomycetes</taxon>
        <taxon>Agaricomycetidae</taxon>
        <taxon>Agaricales</taxon>
        <taxon>Marasmiineae</taxon>
        <taxon>Mycenaceae</taxon>
        <taxon>Favolaschia</taxon>
    </lineage>
</organism>
<feature type="region of interest" description="Disordered" evidence="1">
    <location>
        <begin position="106"/>
        <end position="336"/>
    </location>
</feature>
<comment type="caution">
    <text evidence="2">The sequence shown here is derived from an EMBL/GenBank/DDBJ whole genome shotgun (WGS) entry which is preliminary data.</text>
</comment>
<evidence type="ECO:0000256" key="1">
    <source>
        <dbReference type="SAM" id="MobiDB-lite"/>
    </source>
</evidence>
<proteinExistence type="predicted"/>
<feature type="compositionally biased region" description="Pro residues" evidence="1">
    <location>
        <begin position="217"/>
        <end position="227"/>
    </location>
</feature>